<dbReference type="InterPro" id="IPR012337">
    <property type="entry name" value="RNaseH-like_sf"/>
</dbReference>
<dbReference type="InterPro" id="IPR036875">
    <property type="entry name" value="Znf_CCHC_sf"/>
</dbReference>
<evidence type="ECO:0000259" key="3">
    <source>
        <dbReference type="PROSITE" id="PS50879"/>
    </source>
</evidence>
<proteinExistence type="predicted"/>
<dbReference type="AlphaFoldDB" id="A0AA39DZC9"/>
<dbReference type="Pfam" id="PF14392">
    <property type="entry name" value="zf-CCHC_4"/>
    <property type="match status" value="1"/>
</dbReference>
<dbReference type="GO" id="GO:0003676">
    <property type="term" value="F:nucleic acid binding"/>
    <property type="evidence" value="ECO:0007669"/>
    <property type="project" value="InterPro"/>
</dbReference>
<dbReference type="EMBL" id="JARBHA010000004">
    <property type="protein sequence ID" value="KAJ9702413.1"/>
    <property type="molecule type" value="Genomic_DNA"/>
</dbReference>
<gene>
    <name evidence="4" type="ORF">PVL29_004244</name>
</gene>
<dbReference type="PANTHER" id="PTHR47723:SF19">
    <property type="entry name" value="POLYNUCLEOTIDYL TRANSFERASE, RIBONUCLEASE H-LIKE SUPERFAMILY PROTEIN"/>
    <property type="match status" value="1"/>
</dbReference>
<dbReference type="SUPFAM" id="SSF57756">
    <property type="entry name" value="Retrovirus zinc finger-like domains"/>
    <property type="match status" value="1"/>
</dbReference>
<keyword evidence="1" id="KW-0862">Zinc</keyword>
<dbReference type="PROSITE" id="PS50879">
    <property type="entry name" value="RNASE_H_1"/>
    <property type="match status" value="1"/>
</dbReference>
<evidence type="ECO:0000313" key="4">
    <source>
        <dbReference type="EMBL" id="KAJ9702413.1"/>
    </source>
</evidence>
<dbReference type="PANTHER" id="PTHR47723">
    <property type="entry name" value="OS05G0353850 PROTEIN"/>
    <property type="match status" value="1"/>
</dbReference>
<dbReference type="Pfam" id="PF13456">
    <property type="entry name" value="RVT_3"/>
    <property type="match status" value="1"/>
</dbReference>
<dbReference type="GO" id="GO:0004523">
    <property type="term" value="F:RNA-DNA hybrid ribonuclease activity"/>
    <property type="evidence" value="ECO:0007669"/>
    <property type="project" value="InterPro"/>
</dbReference>
<dbReference type="CDD" id="cd06222">
    <property type="entry name" value="RNase_H_like"/>
    <property type="match status" value="1"/>
</dbReference>
<organism evidence="4 5">
    <name type="scientific">Vitis rotundifolia</name>
    <name type="common">Muscadine grape</name>
    <dbReference type="NCBI Taxonomy" id="103349"/>
    <lineage>
        <taxon>Eukaryota</taxon>
        <taxon>Viridiplantae</taxon>
        <taxon>Streptophyta</taxon>
        <taxon>Embryophyta</taxon>
        <taxon>Tracheophyta</taxon>
        <taxon>Spermatophyta</taxon>
        <taxon>Magnoliopsida</taxon>
        <taxon>eudicotyledons</taxon>
        <taxon>Gunneridae</taxon>
        <taxon>Pentapetalae</taxon>
        <taxon>rosids</taxon>
        <taxon>Vitales</taxon>
        <taxon>Vitaceae</taxon>
        <taxon>Viteae</taxon>
        <taxon>Vitis</taxon>
    </lineage>
</organism>
<keyword evidence="1" id="KW-0863">Zinc-finger</keyword>
<evidence type="ECO:0000313" key="5">
    <source>
        <dbReference type="Proteomes" id="UP001168098"/>
    </source>
</evidence>
<dbReference type="Pfam" id="PF14111">
    <property type="entry name" value="DUF4283"/>
    <property type="match status" value="1"/>
</dbReference>
<dbReference type="PROSITE" id="PS50158">
    <property type="entry name" value="ZF_CCHC"/>
    <property type="match status" value="1"/>
</dbReference>
<reference evidence="4 5" key="1">
    <citation type="journal article" date="2023" name="BMC Biotechnol.">
        <title>Vitis rotundifolia cv Carlos genome sequencing.</title>
        <authorList>
            <person name="Huff M."/>
            <person name="Hulse-Kemp A."/>
            <person name="Scheffler B."/>
            <person name="Youngblood R."/>
            <person name="Simpson S."/>
            <person name="Babiker E."/>
            <person name="Staton M."/>
        </authorList>
    </citation>
    <scope>NUCLEOTIDE SEQUENCE [LARGE SCALE GENOMIC DNA]</scope>
    <source>
        <tissue evidence="4">Leaf</tissue>
    </source>
</reference>
<dbReference type="InterPro" id="IPR025558">
    <property type="entry name" value="DUF4283"/>
</dbReference>
<feature type="domain" description="RNase H type-1" evidence="3">
    <location>
        <begin position="247"/>
        <end position="378"/>
    </location>
</feature>
<dbReference type="GO" id="GO:0008270">
    <property type="term" value="F:zinc ion binding"/>
    <property type="evidence" value="ECO:0007669"/>
    <property type="project" value="UniProtKB-KW"/>
</dbReference>
<dbReference type="InterPro" id="IPR002156">
    <property type="entry name" value="RNaseH_domain"/>
</dbReference>
<evidence type="ECO:0000256" key="1">
    <source>
        <dbReference type="PROSITE-ProRule" id="PRU00047"/>
    </source>
</evidence>
<keyword evidence="1" id="KW-0479">Metal-binding</keyword>
<comment type="caution">
    <text evidence="4">The sequence shown here is derived from an EMBL/GenBank/DDBJ whole genome shotgun (WGS) entry which is preliminary data.</text>
</comment>
<keyword evidence="5" id="KW-1185">Reference proteome</keyword>
<dbReference type="Gene3D" id="3.30.420.10">
    <property type="entry name" value="Ribonuclease H-like superfamily/Ribonuclease H"/>
    <property type="match status" value="1"/>
</dbReference>
<feature type="domain" description="CCHC-type" evidence="2">
    <location>
        <begin position="198"/>
        <end position="212"/>
    </location>
</feature>
<evidence type="ECO:0008006" key="6">
    <source>
        <dbReference type="Google" id="ProtNLM"/>
    </source>
</evidence>
<dbReference type="InterPro" id="IPR036397">
    <property type="entry name" value="RNaseH_sf"/>
</dbReference>
<dbReference type="SUPFAM" id="SSF53098">
    <property type="entry name" value="Ribonuclease H-like"/>
    <property type="match status" value="1"/>
</dbReference>
<sequence>MAALPLVLISPWTAIYSQPAHYFHPVEHELQEFGWKKRSLLGKLFGKKSVLSIHDMIDKWELDDSVIVKCLGDEFYLFSFPLKSDFIKVWSQGTVFAEGLCLAVRRWCPGLELDSKSMSYTQMWMKLPDLDRCYWTDEVLSMMASSAGQPIAIDTSSSDEARVCIEVDVNEPLVTGVHVDDGEGGFWQSFRYEIPGLCFHCGRIGHKREYCPHPRRRNMQTYGSHNLAPRREHGLPPLRYFSWHRPDAGWVKLNFDGSFKGRTGRAGGGGLLRDAQGSFIAAFATPLDTSDSLMAEIGALEGGLRLALKLNVEQILIEGDSKITIEMLSGKREGTGEEEKSLMTHIRELLQGFQEVTARHEFREANRPADHLANIATQAHEPMEWHRHPPYSLLPFLHHDQFSRVVPRLVL</sequence>
<name>A0AA39DZC9_VITRO</name>
<evidence type="ECO:0000259" key="2">
    <source>
        <dbReference type="PROSITE" id="PS50158"/>
    </source>
</evidence>
<protein>
    <recommendedName>
        <fullName evidence="6">CCHC-type domain-containing protein</fullName>
    </recommendedName>
</protein>
<dbReference type="InterPro" id="IPR053151">
    <property type="entry name" value="RNase_H-like"/>
</dbReference>
<dbReference type="Proteomes" id="UP001168098">
    <property type="component" value="Unassembled WGS sequence"/>
</dbReference>
<dbReference type="InterPro" id="IPR001878">
    <property type="entry name" value="Znf_CCHC"/>
</dbReference>
<accession>A0AA39DZC9</accession>
<dbReference type="InterPro" id="IPR025836">
    <property type="entry name" value="Zn_knuckle_CX2CX4HX4C"/>
</dbReference>
<dbReference type="InterPro" id="IPR044730">
    <property type="entry name" value="RNase_H-like_dom_plant"/>
</dbReference>